<comment type="caution">
    <text evidence="2">The sequence shown here is derived from an EMBL/GenBank/DDBJ whole genome shotgun (WGS) entry which is preliminary data.</text>
</comment>
<sequence length="187" mass="20829">MREEANILIGITGSISVLSLPTYLGAIKHNFGNVKVIMSESASKMLPSSTISLFCDDVMVTSEDELQNKYNHVQLARWADLFIILPATANTIGQAAHGLAPDLLLSTILAHHHPVIFYPNMNKLMWEKASLQRNIDYLKEDGHMVVQPEEKSAYEVASGTIKTNFIIPDVPSILKDLKSELHNRKSF</sequence>
<dbReference type="Proteomes" id="UP000035996">
    <property type="component" value="Unassembled WGS sequence"/>
</dbReference>
<dbReference type="Gene3D" id="3.40.50.1950">
    <property type="entry name" value="Flavin prenyltransferase-like"/>
    <property type="match status" value="1"/>
</dbReference>
<name>A0A0J6CUM3_9BACL</name>
<dbReference type="RefSeq" id="WP_048311476.1">
    <property type="nucleotide sequence ID" value="NZ_CP119526.1"/>
</dbReference>
<dbReference type="InterPro" id="IPR003382">
    <property type="entry name" value="Flavoprotein"/>
</dbReference>
<organism evidence="2 3">
    <name type="scientific">Guptibacillus hwajinpoensis</name>
    <dbReference type="NCBI Taxonomy" id="208199"/>
    <lineage>
        <taxon>Bacteria</taxon>
        <taxon>Bacillati</taxon>
        <taxon>Bacillota</taxon>
        <taxon>Bacilli</taxon>
        <taxon>Bacillales</taxon>
        <taxon>Guptibacillaceae</taxon>
        <taxon>Guptibacillus</taxon>
    </lineage>
</organism>
<dbReference type="PANTHER" id="PTHR14359">
    <property type="entry name" value="HOMO-OLIGOMERIC FLAVIN CONTAINING CYS DECARBOXYLASE FAMILY"/>
    <property type="match status" value="1"/>
</dbReference>
<gene>
    <name evidence="2" type="ORF">AB986_12575</name>
</gene>
<dbReference type="EMBL" id="LELK01000004">
    <property type="protein sequence ID" value="KMM36765.1"/>
    <property type="molecule type" value="Genomic_DNA"/>
</dbReference>
<dbReference type="PANTHER" id="PTHR14359:SF6">
    <property type="entry name" value="PHOSPHOPANTOTHENOYLCYSTEINE DECARBOXYLASE"/>
    <property type="match status" value="1"/>
</dbReference>
<reference evidence="2" key="1">
    <citation type="submission" date="2015-06" db="EMBL/GenBank/DDBJ databases">
        <authorList>
            <person name="Liu B."/>
            <person name="Wang J."/>
            <person name="Zhu Y."/>
            <person name="Liu G."/>
            <person name="Chen Q."/>
            <person name="Zheng C."/>
            <person name="Che J."/>
            <person name="Ge C."/>
            <person name="Shi H."/>
            <person name="Pan Z."/>
            <person name="Liu X."/>
        </authorList>
    </citation>
    <scope>NUCLEOTIDE SEQUENCE [LARGE SCALE GENOMIC DNA]</scope>
    <source>
        <strain evidence="2">DSM 16346</strain>
    </source>
</reference>
<keyword evidence="3" id="KW-1185">Reference proteome</keyword>
<dbReference type="GO" id="GO:0004633">
    <property type="term" value="F:phosphopantothenoylcysteine decarboxylase activity"/>
    <property type="evidence" value="ECO:0007669"/>
    <property type="project" value="TreeGrafter"/>
</dbReference>
<dbReference type="STRING" id="157733.AB986_12575"/>
<dbReference type="AlphaFoldDB" id="A0A0J6CUM3"/>
<dbReference type="GO" id="GO:0015937">
    <property type="term" value="P:coenzyme A biosynthetic process"/>
    <property type="evidence" value="ECO:0007669"/>
    <property type="project" value="TreeGrafter"/>
</dbReference>
<feature type="domain" description="Flavoprotein" evidence="1">
    <location>
        <begin position="6"/>
        <end position="138"/>
    </location>
</feature>
<evidence type="ECO:0000259" key="1">
    <source>
        <dbReference type="Pfam" id="PF02441"/>
    </source>
</evidence>
<dbReference type="GO" id="GO:0010181">
    <property type="term" value="F:FMN binding"/>
    <property type="evidence" value="ECO:0007669"/>
    <property type="project" value="TreeGrafter"/>
</dbReference>
<dbReference type="Pfam" id="PF02441">
    <property type="entry name" value="Flavoprotein"/>
    <property type="match status" value="1"/>
</dbReference>
<dbReference type="GO" id="GO:0071513">
    <property type="term" value="C:phosphopantothenoylcysteine decarboxylase complex"/>
    <property type="evidence" value="ECO:0007669"/>
    <property type="project" value="TreeGrafter"/>
</dbReference>
<evidence type="ECO:0000313" key="2">
    <source>
        <dbReference type="EMBL" id="KMM36765.1"/>
    </source>
</evidence>
<proteinExistence type="predicted"/>
<protein>
    <submittedName>
        <fullName evidence="2">Mersacidin decarboxylase</fullName>
    </submittedName>
</protein>
<evidence type="ECO:0000313" key="3">
    <source>
        <dbReference type="Proteomes" id="UP000035996"/>
    </source>
</evidence>
<dbReference type="SUPFAM" id="SSF52507">
    <property type="entry name" value="Homo-oligomeric flavin-containing Cys decarboxylases, HFCD"/>
    <property type="match status" value="1"/>
</dbReference>
<dbReference type="OrthoDB" id="2395518at2"/>
<dbReference type="InterPro" id="IPR036551">
    <property type="entry name" value="Flavin_trans-like"/>
</dbReference>
<accession>A0A0J6CUM3</accession>